<organism evidence="1 2">
    <name type="scientific">Brachionus calyciflorus</name>
    <dbReference type="NCBI Taxonomy" id="104777"/>
    <lineage>
        <taxon>Eukaryota</taxon>
        <taxon>Metazoa</taxon>
        <taxon>Spiralia</taxon>
        <taxon>Gnathifera</taxon>
        <taxon>Rotifera</taxon>
        <taxon>Eurotatoria</taxon>
        <taxon>Monogononta</taxon>
        <taxon>Pseudotrocha</taxon>
        <taxon>Ploima</taxon>
        <taxon>Brachionidae</taxon>
        <taxon>Brachionus</taxon>
    </lineage>
</organism>
<sequence length="868" mass="102543">MDFCDLNENVIFVAESINSAQRLIFNNLKTLTPENSEYDKVKNLISLSIQICVNSSLDEGFFVERKIKFDIFNFLLKKMANLATVVPVSDLSFDLVMDLIIENQYEDFQEFLSCLEREKVEELQFKLIDYLNKRSKKLNFDTKCIYFCTDCCLSNINRSEKLKFFELIELNLTNYKGISTYYLNKILENVIDNFDQDKQLEKLEDTVKILKILTLNFTHIPETVQLNCLNLLVDFLAFLKHEQLYSALKKIQIDSFLEYMCVLLDREYGIIFDESFIIRHKLNGYEDFLNDYLNRLFDDNVKTTTQRDLETLKCVRIKLINLKCVYSLLKIVDIMHRNGDTSENEFKDFFWELFDNLDLEIQIDLIFKIYKDREITLTEKASVLCLDETNFNHELTLVLNQLSLNSGDDEKYLRKITRLLCKSAKIIIERLIFNILSNKSQVQSFSKIIFKFSKLFKIDTPKTIKFNILIDCLELNLASILESKNEKMFQNYVQFIKIILKQTESVDIEPNDFYNQIILKYFKMEKIELNSLLYVLEIYDLFLKHININLTQLVFLLELIDVLTIEVLDNDQEEALILKVKEKCISISKHLVKILEKKDSLEIESFKVYSKKYYWPISIVLAPLTKQIVIPECLCEIIKETNYNIILLNTENSEFECILEAICLTNLSRTFKVDLSECDNETLINGLTRVISLKKSNIELKNIFEFLYQNFINKKIKFINADDDEESYKEDSIYNQFLKLFVYVFIILFENNFKLDYVLLNFIQYIKELINQTNEYDIKKQIILETICNILKLGLILNESNSKDLLAFVVELSNSYVNTIQTNEQQKTNQNEAITSEFQNCLVLIEKYDETKFKNFKYLIKQNIQKIS</sequence>
<dbReference type="Proteomes" id="UP000663879">
    <property type="component" value="Unassembled WGS sequence"/>
</dbReference>
<dbReference type="AlphaFoldDB" id="A0A813XP61"/>
<protein>
    <submittedName>
        <fullName evidence="1">Uncharacterized protein</fullName>
    </submittedName>
</protein>
<proteinExistence type="predicted"/>
<keyword evidence="2" id="KW-1185">Reference proteome</keyword>
<dbReference type="OrthoDB" id="10645425at2759"/>
<dbReference type="EMBL" id="CAJNOC010001514">
    <property type="protein sequence ID" value="CAF0870957.1"/>
    <property type="molecule type" value="Genomic_DNA"/>
</dbReference>
<accession>A0A813XP61</accession>
<gene>
    <name evidence="1" type="ORF">OXX778_LOCUS9928</name>
</gene>
<evidence type="ECO:0000313" key="2">
    <source>
        <dbReference type="Proteomes" id="UP000663879"/>
    </source>
</evidence>
<name>A0A813XP61_9BILA</name>
<comment type="caution">
    <text evidence="1">The sequence shown here is derived from an EMBL/GenBank/DDBJ whole genome shotgun (WGS) entry which is preliminary data.</text>
</comment>
<evidence type="ECO:0000313" key="1">
    <source>
        <dbReference type="EMBL" id="CAF0870957.1"/>
    </source>
</evidence>
<reference evidence="1" key="1">
    <citation type="submission" date="2021-02" db="EMBL/GenBank/DDBJ databases">
        <authorList>
            <person name="Nowell W R."/>
        </authorList>
    </citation>
    <scope>NUCLEOTIDE SEQUENCE</scope>
    <source>
        <strain evidence="1">Ploen Becks lab</strain>
    </source>
</reference>